<reference evidence="1 2" key="1">
    <citation type="journal article" date="2021" name="Hortic Res">
        <title>High-quality reference genome and annotation aids understanding of berry development for evergreen blueberry (Vaccinium darrowii).</title>
        <authorList>
            <person name="Yu J."/>
            <person name="Hulse-Kemp A.M."/>
            <person name="Babiker E."/>
            <person name="Staton M."/>
        </authorList>
    </citation>
    <scope>NUCLEOTIDE SEQUENCE [LARGE SCALE GENOMIC DNA]</scope>
    <source>
        <strain evidence="2">cv. NJ 8807/NJ 8810</strain>
        <tissue evidence="1">Young leaf</tissue>
    </source>
</reference>
<keyword evidence="2" id="KW-1185">Reference proteome</keyword>
<dbReference type="Proteomes" id="UP000828048">
    <property type="component" value="Chromosome 5"/>
</dbReference>
<protein>
    <submittedName>
        <fullName evidence="1">Uncharacterized protein</fullName>
    </submittedName>
</protein>
<accession>A0ACB7XXB5</accession>
<organism evidence="1 2">
    <name type="scientific">Vaccinium darrowii</name>
    <dbReference type="NCBI Taxonomy" id="229202"/>
    <lineage>
        <taxon>Eukaryota</taxon>
        <taxon>Viridiplantae</taxon>
        <taxon>Streptophyta</taxon>
        <taxon>Embryophyta</taxon>
        <taxon>Tracheophyta</taxon>
        <taxon>Spermatophyta</taxon>
        <taxon>Magnoliopsida</taxon>
        <taxon>eudicotyledons</taxon>
        <taxon>Gunneridae</taxon>
        <taxon>Pentapetalae</taxon>
        <taxon>asterids</taxon>
        <taxon>Ericales</taxon>
        <taxon>Ericaceae</taxon>
        <taxon>Vaccinioideae</taxon>
        <taxon>Vaccinieae</taxon>
        <taxon>Vaccinium</taxon>
    </lineage>
</organism>
<evidence type="ECO:0000313" key="1">
    <source>
        <dbReference type="EMBL" id="KAH7845380.1"/>
    </source>
</evidence>
<gene>
    <name evidence="1" type="ORF">Vadar_001351</name>
</gene>
<name>A0ACB7XXB5_9ERIC</name>
<evidence type="ECO:0000313" key="2">
    <source>
        <dbReference type="Proteomes" id="UP000828048"/>
    </source>
</evidence>
<sequence>MTIPTGYVFMPTDEELLVFYLGRKSNGLPLPCDTVIEREIYGDGDKAPWQVFTDEDPWKICKTKDKNGNLLKTESTIYVLTTLIKASKNRIARTAGCGAWHAETGLEHVLDDHGWVIGYKKTLCFQITNKAGVTDEDVKKSHWIMHEYSLCQGKQSSKGEYVICRIKRDDSKFTRKRIKNSMDAAIYDDVIVSKPAKRARKEFVQEQSFMTSDEPKKLTLEDLDEAFASLDEPVSVMEQQESFGLQDLDGEFASLDEPNLAMKRQESFGLQNLDESALVYLDEPVLELEQQESFTFEDLEESALAYLDEPVLPLEQQEIFGFEDLDESALAFLDEPVSALEQQESFGLQNLDEAYGYLDEPGFVLE</sequence>
<comment type="caution">
    <text evidence="1">The sequence shown here is derived from an EMBL/GenBank/DDBJ whole genome shotgun (WGS) entry which is preliminary data.</text>
</comment>
<dbReference type="EMBL" id="CM037155">
    <property type="protein sequence ID" value="KAH7845380.1"/>
    <property type="molecule type" value="Genomic_DNA"/>
</dbReference>
<proteinExistence type="predicted"/>